<protein>
    <recommendedName>
        <fullName evidence="3">Minor capsid protein</fullName>
    </recommendedName>
</protein>
<dbReference type="EMBL" id="FXTM01000014">
    <property type="protein sequence ID" value="SMO61953.1"/>
    <property type="molecule type" value="Genomic_DNA"/>
</dbReference>
<evidence type="ECO:0000313" key="1">
    <source>
        <dbReference type="EMBL" id="SMO61953.1"/>
    </source>
</evidence>
<accession>A0A521CR81</accession>
<gene>
    <name evidence="1" type="ORF">SAMN06269117_11459</name>
</gene>
<dbReference type="Proteomes" id="UP000317315">
    <property type="component" value="Unassembled WGS sequence"/>
</dbReference>
<evidence type="ECO:0008006" key="3">
    <source>
        <dbReference type="Google" id="ProtNLM"/>
    </source>
</evidence>
<keyword evidence="2" id="KW-1185">Reference proteome</keyword>
<name>A0A521CR81_9BACT</name>
<evidence type="ECO:0000313" key="2">
    <source>
        <dbReference type="Proteomes" id="UP000317315"/>
    </source>
</evidence>
<reference evidence="1 2" key="1">
    <citation type="submission" date="2017-05" db="EMBL/GenBank/DDBJ databases">
        <authorList>
            <person name="Varghese N."/>
            <person name="Submissions S."/>
        </authorList>
    </citation>
    <scope>NUCLEOTIDE SEQUENCE [LARGE SCALE GENOMIC DNA]</scope>
    <source>
        <strain evidence="1 2">DSM 16304</strain>
    </source>
</reference>
<dbReference type="RefSeq" id="WP_142935692.1">
    <property type="nucleotide sequence ID" value="NZ_FXTM01000014.1"/>
</dbReference>
<dbReference type="AlphaFoldDB" id="A0A521CR81"/>
<proteinExistence type="predicted"/>
<organism evidence="1 2">
    <name type="scientific">Balnearium lithotrophicum</name>
    <dbReference type="NCBI Taxonomy" id="223788"/>
    <lineage>
        <taxon>Bacteria</taxon>
        <taxon>Pseudomonadati</taxon>
        <taxon>Aquificota</taxon>
        <taxon>Aquificia</taxon>
        <taxon>Desulfurobacteriales</taxon>
        <taxon>Desulfurobacteriaceae</taxon>
        <taxon>Balnearium</taxon>
    </lineage>
</organism>
<sequence>MKRFEIMQFLSKKLKEILPENGYQTDTGRFVFVAKATPPDPDRCEVLIYDLGQENEYRNGIRQSSLSVEVFVVSSEPYQELIKRVYDIYSAIEKDPFLFGSSSLTKVESDEFLLAQEDKRYLGCSIKLSIVYLEEA</sequence>